<dbReference type="AlphaFoldDB" id="A0A106BJB9"/>
<evidence type="ECO:0000313" key="3">
    <source>
        <dbReference type="Proteomes" id="UP000064243"/>
    </source>
</evidence>
<feature type="transmembrane region" description="Helical" evidence="1">
    <location>
        <begin position="6"/>
        <end position="30"/>
    </location>
</feature>
<keyword evidence="1" id="KW-0812">Transmembrane</keyword>
<dbReference type="Proteomes" id="UP000064243">
    <property type="component" value="Unassembled WGS sequence"/>
</dbReference>
<feature type="transmembrane region" description="Helical" evidence="1">
    <location>
        <begin position="74"/>
        <end position="101"/>
    </location>
</feature>
<dbReference type="STRING" id="1123392.GCA_000376425_00946"/>
<name>A0A106BJB9_THIDE</name>
<protein>
    <recommendedName>
        <fullName evidence="4">Copper resistance protein D domain-containing protein</fullName>
    </recommendedName>
</protein>
<dbReference type="RefSeq" id="WP_059757949.1">
    <property type="nucleotide sequence ID" value="NZ_LDUG01000044.1"/>
</dbReference>
<dbReference type="OrthoDB" id="5297806at2"/>
<proteinExistence type="predicted"/>
<keyword evidence="3" id="KW-1185">Reference proteome</keyword>
<gene>
    <name evidence="2" type="ORF">ABW22_13875</name>
</gene>
<feature type="transmembrane region" description="Helical" evidence="1">
    <location>
        <begin position="113"/>
        <end position="135"/>
    </location>
</feature>
<organism evidence="2 3">
    <name type="scientific">Thiobacillus denitrificans</name>
    <dbReference type="NCBI Taxonomy" id="36861"/>
    <lineage>
        <taxon>Bacteria</taxon>
        <taxon>Pseudomonadati</taxon>
        <taxon>Pseudomonadota</taxon>
        <taxon>Betaproteobacteria</taxon>
        <taxon>Nitrosomonadales</taxon>
        <taxon>Thiobacillaceae</taxon>
        <taxon>Thiobacillus</taxon>
    </lineage>
</organism>
<sequence>MWSENLAYALTQVVHNFGAAAVLGGAVFALWPASRLEDGRKFAWLILVAWGAQIISGGLFGVTSLYYYGETPDLSRIAMTALVVKIAAAITGFLLAAFYLARGKQWGNVGVKRSFQSLAALGAIALTAAAFLRWFS</sequence>
<dbReference type="EMBL" id="LDUG01000044">
    <property type="protein sequence ID" value="KVW93516.1"/>
    <property type="molecule type" value="Genomic_DNA"/>
</dbReference>
<feature type="transmembrane region" description="Helical" evidence="1">
    <location>
        <begin position="42"/>
        <end position="68"/>
    </location>
</feature>
<evidence type="ECO:0008006" key="4">
    <source>
        <dbReference type="Google" id="ProtNLM"/>
    </source>
</evidence>
<keyword evidence="1" id="KW-0472">Membrane</keyword>
<reference evidence="2 3" key="1">
    <citation type="journal article" date="2015" name="Appl. Environ. Microbiol.">
        <title>Aerobic and Anaerobic Thiosulfate Oxidation by a Cold-Adapted, Subglacial Chemoautotroph.</title>
        <authorList>
            <person name="Harrold Z.R."/>
            <person name="Skidmore M.L."/>
            <person name="Hamilton T.L."/>
            <person name="Desch L."/>
            <person name="Amada K."/>
            <person name="van Gelder W."/>
            <person name="Glover K."/>
            <person name="Roden E.E."/>
            <person name="Boyd E.S."/>
        </authorList>
    </citation>
    <scope>NUCLEOTIDE SEQUENCE [LARGE SCALE GENOMIC DNA]</scope>
    <source>
        <strain evidence="2 3">RG</strain>
    </source>
</reference>
<keyword evidence="1" id="KW-1133">Transmembrane helix</keyword>
<evidence type="ECO:0000313" key="2">
    <source>
        <dbReference type="EMBL" id="KVW93516.1"/>
    </source>
</evidence>
<dbReference type="PATRIC" id="fig|36861.3.peg.2593"/>
<accession>A0A106BJB9</accession>
<evidence type="ECO:0000256" key="1">
    <source>
        <dbReference type="SAM" id="Phobius"/>
    </source>
</evidence>
<comment type="caution">
    <text evidence="2">The sequence shown here is derived from an EMBL/GenBank/DDBJ whole genome shotgun (WGS) entry which is preliminary data.</text>
</comment>